<name>A0A291BVT7_BROTH</name>
<evidence type="ECO:0000313" key="2">
    <source>
        <dbReference type="EMBL" id="ATF25337.1"/>
    </source>
</evidence>
<dbReference type="RefSeq" id="WP_096699252.1">
    <property type="nucleotide sequence ID" value="NZ_CP023483.1"/>
</dbReference>
<accession>A0A291BVT7</accession>
<organism evidence="2 3">
    <name type="scientific">Brochothrix thermosphacta</name>
    <name type="common">Microbacterium thermosphactum</name>
    <dbReference type="NCBI Taxonomy" id="2756"/>
    <lineage>
        <taxon>Bacteria</taxon>
        <taxon>Bacillati</taxon>
        <taxon>Bacillota</taxon>
        <taxon>Bacilli</taxon>
        <taxon>Bacillales</taxon>
        <taxon>Listeriaceae</taxon>
        <taxon>Brochothrix</taxon>
    </lineage>
</organism>
<proteinExistence type="predicted"/>
<dbReference type="Gene3D" id="2.60.120.260">
    <property type="entry name" value="Galactose-binding domain-like"/>
    <property type="match status" value="1"/>
</dbReference>
<gene>
    <name evidence="2" type="ORF">CNY62_02410</name>
</gene>
<dbReference type="EMBL" id="CP023483">
    <property type="protein sequence ID" value="ATF25337.1"/>
    <property type="molecule type" value="Genomic_DNA"/>
</dbReference>
<dbReference type="Proteomes" id="UP000243591">
    <property type="component" value="Chromosome"/>
</dbReference>
<evidence type="ECO:0000259" key="1">
    <source>
        <dbReference type="PROSITE" id="PS51688"/>
    </source>
</evidence>
<dbReference type="InterPro" id="IPR030392">
    <property type="entry name" value="S74_ICA"/>
</dbReference>
<dbReference type="AlphaFoldDB" id="A0A291BVT7"/>
<sequence>MAIITRSELTLTDIKETVVSNTAPLNPSLGDVWYKQNGKYVEQYRWNGVQWEFISSTKETEDIKNQLIVADGKINAAQEKADESLGKAQEGFDKAEALSEKVDVNTGAISSVKQTTAGLQTAVKSKADSSTVTQLAEVVASKVSNADFDSNKTQTAELISSTVSLQNNENVRYVRFSGSGNSVNSGNHLLELQVNDSDNKNVALNILPTAEKGAWTNLVYVTDGVSDDNAKYATANGDVSFIIDLKKIYQTLSSLKLWIYVATGRDYLDVKLEISTDKKTWKIVYLKDNYTPTTKGDTVILSNAEASSQISQLADNINLKVDKNGIINQINISTEGIVIAGENVWISGKTKIDNAVIKNAMIDSLSANKLTAGTIDAGKINVVNLNASNISAGIITGANLAINLNSGEVTFQKGIIKRADELFSIDVTKGIVESYDSNGGFTISKGEITLNSSPELTIGNSKKYGTITYKWRLLDASGLALIGEDGYSLGTSNAVKNIANSTVNQGSAISGNKEGYLNVFSRQVINLSSGDLYSYGSLNYKSLASIEIGNTSRNKSEVAISANTVRLSAKDGDHILLSSDSTSAFVQSNVIYRRTYSSAPNLYITDLGTIGRSTSASKYKLAIEEDKTDNYKNILKLKHKTWYDKANTETYARALDNKDTFDWDNPEDEVLPVERIHGLIAEDLVEAGLTEFVSYGELNDDGTKEVEGIQYDRLVVPLLQIVKDHQIEIEKLKERII</sequence>
<evidence type="ECO:0000313" key="3">
    <source>
        <dbReference type="Proteomes" id="UP000243591"/>
    </source>
</evidence>
<protein>
    <recommendedName>
        <fullName evidence="1">Peptidase S74 domain-containing protein</fullName>
    </recommendedName>
</protein>
<dbReference type="KEGG" id="bths:CNY62_02410"/>
<dbReference type="OrthoDB" id="2240714at2"/>
<reference evidence="2 3" key="1">
    <citation type="submission" date="2017-09" db="EMBL/GenBank/DDBJ databases">
        <title>Complete Genome Sequences of Two Strains of the Meat Spoilage Bacterium Brochothrix thermosphacta Isolated from Ground Chicken.</title>
        <authorList>
            <person name="Paoli G.C."/>
            <person name="Wijey C."/>
            <person name="Chen C.-Y."/>
            <person name="Nguyen L."/>
            <person name="Yan X."/>
            <person name="Irwin P.L."/>
        </authorList>
    </citation>
    <scope>NUCLEOTIDE SEQUENCE [LARGE SCALE GENOMIC DNA]</scope>
    <source>
        <strain evidence="2 3">BI</strain>
    </source>
</reference>
<dbReference type="PROSITE" id="PS51688">
    <property type="entry name" value="ICA"/>
    <property type="match status" value="1"/>
</dbReference>
<keyword evidence="3" id="KW-1185">Reference proteome</keyword>
<feature type="domain" description="Peptidase S74" evidence="1">
    <location>
        <begin position="615"/>
        <end position="736"/>
    </location>
</feature>